<sequence length="420" mass="45993">MPILSLSRPLPQHQLLLRLFWMRCIATLAQALLVAGAYLGMELSLPLTPLCAVLMLMLAFNGLTWWRMRLVYPVREPELFFQLFVDISGLSALLYFTGGATNPFVSFYLPALAVGAAILAPRYAFVLALYSFACYSGLTYLYQPLHIHDHDQAMAYHLAGMWVNFLVSAALITWFVTRMSATVRARDAQLAQAREQQLQDERIVALGTQAASAAHEMSTPLATVAVIAGELRIEAGRNGALTMYRDDLAIVEEQIAACKIALDRMGMDLQVQGGHADSATPVRLTDWLRHFVDTWRLRHPAISIRLSLPAEAVPVSNQQLIGQILSTLLDNAAQAVNEGGKIDMALSMQRNEAMIRVVDDGSGIAPNLLKRLGYEPVRSNTGGKGIGLMLAFATARQFDAKLTLASDGRRGVCATLTVPL</sequence>
<name>A0ABW8ZEG5_9BURK</name>
<accession>A0ABW8ZEG5</accession>
<feature type="domain" description="Histidine kinase" evidence="8">
    <location>
        <begin position="212"/>
        <end position="420"/>
    </location>
</feature>
<evidence type="ECO:0000256" key="1">
    <source>
        <dbReference type="ARBA" id="ARBA00000085"/>
    </source>
</evidence>
<keyword evidence="7" id="KW-0812">Transmembrane</keyword>
<keyword evidence="6 9" id="KW-0067">ATP-binding</keyword>
<evidence type="ECO:0000313" key="10">
    <source>
        <dbReference type="Proteomes" id="UP001629214"/>
    </source>
</evidence>
<comment type="caution">
    <text evidence="9">The sequence shown here is derived from an EMBL/GenBank/DDBJ whole genome shotgun (WGS) entry which is preliminary data.</text>
</comment>
<dbReference type="RefSeq" id="WP_408169351.1">
    <property type="nucleotide sequence ID" value="NZ_JAQQFR010000012.1"/>
</dbReference>
<dbReference type="CDD" id="cd00075">
    <property type="entry name" value="HATPase"/>
    <property type="match status" value="1"/>
</dbReference>
<proteinExistence type="predicted"/>
<dbReference type="PANTHER" id="PTHR44936:SF10">
    <property type="entry name" value="SENSOR PROTEIN RSTB"/>
    <property type="match status" value="1"/>
</dbReference>
<keyword evidence="7" id="KW-0472">Membrane</keyword>
<dbReference type="Proteomes" id="UP001629214">
    <property type="component" value="Unassembled WGS sequence"/>
</dbReference>
<evidence type="ECO:0000313" key="9">
    <source>
        <dbReference type="EMBL" id="MFL9880304.1"/>
    </source>
</evidence>
<reference evidence="9 10" key="1">
    <citation type="journal article" date="2024" name="Chem. Sci.">
        <title>Discovery of megapolipeptins by genome mining of a Burkholderiales bacteria collection.</title>
        <authorList>
            <person name="Paulo B.S."/>
            <person name="Recchia M.J.J."/>
            <person name="Lee S."/>
            <person name="Fergusson C.H."/>
            <person name="Romanowski S.B."/>
            <person name="Hernandez A."/>
            <person name="Krull N."/>
            <person name="Liu D.Y."/>
            <person name="Cavanagh H."/>
            <person name="Bos A."/>
            <person name="Gray C.A."/>
            <person name="Murphy B.T."/>
            <person name="Linington R.G."/>
            <person name="Eustaquio A.S."/>
        </authorList>
    </citation>
    <scope>NUCLEOTIDE SEQUENCE [LARGE SCALE GENOMIC DNA]</scope>
    <source>
        <strain evidence="9 10">RL21-008-BIB-B</strain>
    </source>
</reference>
<evidence type="ECO:0000256" key="3">
    <source>
        <dbReference type="ARBA" id="ARBA00022679"/>
    </source>
</evidence>
<dbReference type="PROSITE" id="PS50109">
    <property type="entry name" value="HIS_KIN"/>
    <property type="match status" value="1"/>
</dbReference>
<protein>
    <recommendedName>
        <fullName evidence="2">histidine kinase</fullName>
        <ecNumber evidence="2">2.7.13.3</ecNumber>
    </recommendedName>
</protein>
<dbReference type="Pfam" id="PF25323">
    <property type="entry name" value="6TM_PilS"/>
    <property type="match status" value="1"/>
</dbReference>
<dbReference type="InterPro" id="IPR050980">
    <property type="entry name" value="2C_sensor_his_kinase"/>
</dbReference>
<dbReference type="SUPFAM" id="SSF55874">
    <property type="entry name" value="ATPase domain of HSP90 chaperone/DNA topoisomerase II/histidine kinase"/>
    <property type="match status" value="1"/>
</dbReference>
<dbReference type="InterPro" id="IPR003594">
    <property type="entry name" value="HATPase_dom"/>
</dbReference>
<comment type="catalytic activity">
    <reaction evidence="1">
        <text>ATP + protein L-histidine = ADP + protein N-phospho-L-histidine.</text>
        <dbReference type="EC" id="2.7.13.3"/>
    </reaction>
</comment>
<dbReference type="Gene3D" id="3.30.565.10">
    <property type="entry name" value="Histidine kinase-like ATPase, C-terminal domain"/>
    <property type="match status" value="1"/>
</dbReference>
<feature type="transmembrane region" description="Helical" evidence="7">
    <location>
        <begin position="154"/>
        <end position="176"/>
    </location>
</feature>
<dbReference type="SMART" id="SM00387">
    <property type="entry name" value="HATPase_c"/>
    <property type="match status" value="1"/>
</dbReference>
<feature type="transmembrane region" description="Helical" evidence="7">
    <location>
        <begin position="20"/>
        <end position="41"/>
    </location>
</feature>
<evidence type="ECO:0000256" key="7">
    <source>
        <dbReference type="SAM" id="Phobius"/>
    </source>
</evidence>
<gene>
    <name evidence="9" type="ORF">PQR63_18040</name>
</gene>
<dbReference type="EC" id="2.7.13.3" evidence="2"/>
<feature type="transmembrane region" description="Helical" evidence="7">
    <location>
        <begin position="47"/>
        <end position="67"/>
    </location>
</feature>
<dbReference type="InterPro" id="IPR036890">
    <property type="entry name" value="HATPase_C_sf"/>
</dbReference>
<dbReference type="EMBL" id="JAQQFR010000012">
    <property type="protein sequence ID" value="MFL9880304.1"/>
    <property type="molecule type" value="Genomic_DNA"/>
</dbReference>
<evidence type="ECO:0000256" key="6">
    <source>
        <dbReference type="ARBA" id="ARBA00022840"/>
    </source>
</evidence>
<keyword evidence="4" id="KW-0547">Nucleotide-binding</keyword>
<keyword evidence="7" id="KW-1133">Transmembrane helix</keyword>
<dbReference type="PANTHER" id="PTHR44936">
    <property type="entry name" value="SENSOR PROTEIN CREC"/>
    <property type="match status" value="1"/>
</dbReference>
<evidence type="ECO:0000259" key="8">
    <source>
        <dbReference type="PROSITE" id="PS50109"/>
    </source>
</evidence>
<dbReference type="InterPro" id="IPR005467">
    <property type="entry name" value="His_kinase_dom"/>
</dbReference>
<feature type="transmembrane region" description="Helical" evidence="7">
    <location>
        <begin position="79"/>
        <end position="98"/>
    </location>
</feature>
<dbReference type="GO" id="GO:0005524">
    <property type="term" value="F:ATP binding"/>
    <property type="evidence" value="ECO:0007669"/>
    <property type="project" value="UniProtKB-KW"/>
</dbReference>
<organism evidence="9 10">
    <name type="scientific">Herbaspirillum rhizosphaerae</name>
    <dbReference type="NCBI Taxonomy" id="346179"/>
    <lineage>
        <taxon>Bacteria</taxon>
        <taxon>Pseudomonadati</taxon>
        <taxon>Pseudomonadota</taxon>
        <taxon>Betaproteobacteria</taxon>
        <taxon>Burkholderiales</taxon>
        <taxon>Oxalobacteraceae</taxon>
        <taxon>Herbaspirillum</taxon>
    </lineage>
</organism>
<evidence type="ECO:0000256" key="2">
    <source>
        <dbReference type="ARBA" id="ARBA00012438"/>
    </source>
</evidence>
<dbReference type="Pfam" id="PF02518">
    <property type="entry name" value="HATPase_c"/>
    <property type="match status" value="1"/>
</dbReference>
<keyword evidence="3" id="KW-0808">Transferase</keyword>
<keyword evidence="10" id="KW-1185">Reference proteome</keyword>
<evidence type="ECO:0000256" key="5">
    <source>
        <dbReference type="ARBA" id="ARBA00022777"/>
    </source>
</evidence>
<keyword evidence="5" id="KW-0418">Kinase</keyword>
<dbReference type="Gene3D" id="1.10.287.130">
    <property type="match status" value="1"/>
</dbReference>
<evidence type="ECO:0000256" key="4">
    <source>
        <dbReference type="ARBA" id="ARBA00022741"/>
    </source>
</evidence>